<feature type="compositionally biased region" description="Low complexity" evidence="5">
    <location>
        <begin position="1"/>
        <end position="15"/>
    </location>
</feature>
<evidence type="ECO:0000256" key="3">
    <source>
        <dbReference type="ARBA" id="ARBA00023306"/>
    </source>
</evidence>
<evidence type="ECO:0000313" key="10">
    <source>
        <dbReference type="RefSeq" id="XP_017860330.1"/>
    </source>
</evidence>
<reference evidence="8" key="2">
    <citation type="journal article" date="2016" name="G3 (Bethesda)">
        <title>Genome Evolution in Three Species of Cactophilic Drosophila.</title>
        <authorList>
            <person name="Sanchez-Flores A."/>
            <person name="Penazola F."/>
            <person name="Carpinteyro-Ponce J."/>
            <person name="Nazario-Yepiz N."/>
            <person name="Abreu-Goodger C."/>
            <person name="Machado C.A."/>
            <person name="Markow T.A."/>
        </authorList>
    </citation>
    <scope>NUCLEOTIDE SEQUENCE [LARGE SCALE GENOMIC DNA]</scope>
</reference>
<dbReference type="Proteomes" id="UP000694904">
    <property type="component" value="Chromosome 3"/>
</dbReference>
<dbReference type="RefSeq" id="XP_017860330.1">
    <property type="nucleotide sequence ID" value="XM_018004841.1"/>
</dbReference>
<dbReference type="InterPro" id="IPR039361">
    <property type="entry name" value="Cyclin"/>
</dbReference>
<evidence type="ECO:0000259" key="7">
    <source>
        <dbReference type="SMART" id="SM01332"/>
    </source>
</evidence>
<evidence type="ECO:0000256" key="1">
    <source>
        <dbReference type="ARBA" id="ARBA00022618"/>
    </source>
</evidence>
<dbReference type="SMART" id="SM00385">
    <property type="entry name" value="CYCLIN"/>
    <property type="match status" value="1"/>
</dbReference>
<dbReference type="PROSITE" id="PS00292">
    <property type="entry name" value="CYCLINS"/>
    <property type="match status" value="1"/>
</dbReference>
<dbReference type="Pfam" id="PF02984">
    <property type="entry name" value="Cyclin_C"/>
    <property type="match status" value="1"/>
</dbReference>
<dbReference type="SUPFAM" id="SSF47954">
    <property type="entry name" value="Cyclin-like"/>
    <property type="match status" value="2"/>
</dbReference>
<feature type="region of interest" description="Disordered" evidence="5">
    <location>
        <begin position="1"/>
        <end position="27"/>
    </location>
</feature>
<feature type="region of interest" description="Disordered" evidence="5">
    <location>
        <begin position="189"/>
        <end position="215"/>
    </location>
</feature>
<accession>A0ABM1NZE4</accession>
<dbReference type="PANTHER" id="PTHR10177">
    <property type="entry name" value="CYCLINS"/>
    <property type="match status" value="1"/>
</dbReference>
<gene>
    <name evidence="9 10" type="primary">LOC108611979</name>
</gene>
<dbReference type="InterPro" id="IPR004367">
    <property type="entry name" value="Cyclin_C-dom"/>
</dbReference>
<proteinExistence type="inferred from homology"/>
<dbReference type="InterPro" id="IPR048258">
    <property type="entry name" value="Cyclins_cyclin-box"/>
</dbReference>
<dbReference type="CDD" id="cd20520">
    <property type="entry name" value="CYCLIN_CCNE_rpt2"/>
    <property type="match status" value="1"/>
</dbReference>
<reference evidence="8" key="1">
    <citation type="journal article" date="1997" name="Nucleic Acids Res.">
        <title>tRNAscan-SE: a program for improved detection of transfer RNA genes in genomic sequence.</title>
        <authorList>
            <person name="Lowe T.M."/>
            <person name="Eddy S.R."/>
        </authorList>
    </citation>
    <scope>NUCLEOTIDE SEQUENCE [LARGE SCALE GENOMIC DNA]</scope>
</reference>
<dbReference type="GeneID" id="108611979"/>
<dbReference type="Pfam" id="PF00134">
    <property type="entry name" value="Cyclin_N"/>
    <property type="match status" value="1"/>
</dbReference>
<evidence type="ECO:0000313" key="8">
    <source>
        <dbReference type="Proteomes" id="UP000694904"/>
    </source>
</evidence>
<feature type="domain" description="Cyclin C-terminal" evidence="7">
    <location>
        <begin position="483"/>
        <end position="634"/>
    </location>
</feature>
<sequence>MDLYANSANTTSSSNGKQDHVVTPASSSGAATTTAAAAAPSTVTASDTSTSTDSKLCLLYKQLAAVTKAATTTTTSKTCIKSMDLFIPALRPRSSNVYAKCPNVFGAVCKRKRSSFPPEDTELGCEPPSAKRQQRLADADGGADDDADLGIDVGEPYRRNRNRQKSSVSSTADTWPAGLATTRIPYLPVEQPASHSPLPDSPDSPPSPDRGAKQQPVVVRYASVEAEYAALLNEVLDDSDDEEPEEPEDEEDVEDDDDEIEQINSSSSSPASSTATGCSLNGERTPATQQLPTTTQHPSDVSSSSSRKDALRKLNALEDSNAFSSVNCLSPAAEIPTRQCPLPALSWANASEVWKRMCQRDEQDSHLRSSSMLEHHPGLQPRMRAILLDWLIEVCEVYKLHRETFYLAVDYLDRYLHVARQVQKTHLQLFGITCLFVAAKVEEIYPPKISEFAYVTDGACTERDILQHEKLLLQTINWDICPITATAWLGVYMQLNVSNRTPASFAQIGRQARAEAAGARAGAAAAADSDDAFIYPQFSAYEFVQTSQLLDLCTLDVGMANYPYSILAAAAMSHTFNRETALRSSGLDWQAVQPCARWMEPFFHVISKRAPYLQLNEQNEQVTNKFGVAHICPNIVTDDSHIIQTHTTTMDMYDELLMAQNALHAMRARTQASPATALRAPESLLTPPASSHKPDLDNNEDEDEEQQQQQQHVMAVASSSSGSTSHSRSSSSSSRAPLQPVKNPACPGSSGA</sequence>
<dbReference type="RefSeq" id="XP_017860329.1">
    <property type="nucleotide sequence ID" value="XM_018004840.1"/>
</dbReference>
<dbReference type="CDD" id="cd20519">
    <property type="entry name" value="CYCLIN_CCNE_rpt1"/>
    <property type="match status" value="1"/>
</dbReference>
<evidence type="ECO:0000259" key="6">
    <source>
        <dbReference type="SMART" id="SM00385"/>
    </source>
</evidence>
<evidence type="ECO:0000256" key="4">
    <source>
        <dbReference type="RuleBase" id="RU000383"/>
    </source>
</evidence>
<feature type="compositionally biased region" description="Low complexity" evidence="5">
    <location>
        <begin position="718"/>
        <end position="734"/>
    </location>
</feature>
<comment type="similarity">
    <text evidence="4">Belongs to the cyclin family.</text>
</comment>
<feature type="compositionally biased region" description="Low complexity" evidence="5">
    <location>
        <begin position="262"/>
        <end position="273"/>
    </location>
</feature>
<protein>
    <submittedName>
        <fullName evidence="9 10">G1/S-specific cyclin-E isoform X1</fullName>
    </submittedName>
</protein>
<reference evidence="9 10" key="3">
    <citation type="submission" date="2025-05" db="UniProtKB">
        <authorList>
            <consortium name="RefSeq"/>
        </authorList>
    </citation>
    <scope>IDENTIFICATION</scope>
    <source>
        <tissue evidence="9 10">Whole organism</tissue>
    </source>
</reference>
<keyword evidence="1" id="KW-0132">Cell division</keyword>
<feature type="domain" description="Cyclin-like" evidence="6">
    <location>
        <begin position="389"/>
        <end position="474"/>
    </location>
</feature>
<dbReference type="SMART" id="SM01332">
    <property type="entry name" value="Cyclin_C"/>
    <property type="match status" value="1"/>
</dbReference>
<keyword evidence="2 4" id="KW-0195">Cyclin</keyword>
<organism evidence="8 10">
    <name type="scientific">Drosophila arizonae</name>
    <name type="common">Fruit fly</name>
    <dbReference type="NCBI Taxonomy" id="7263"/>
    <lineage>
        <taxon>Eukaryota</taxon>
        <taxon>Metazoa</taxon>
        <taxon>Ecdysozoa</taxon>
        <taxon>Arthropoda</taxon>
        <taxon>Hexapoda</taxon>
        <taxon>Insecta</taxon>
        <taxon>Pterygota</taxon>
        <taxon>Neoptera</taxon>
        <taxon>Endopterygota</taxon>
        <taxon>Diptera</taxon>
        <taxon>Brachycera</taxon>
        <taxon>Muscomorpha</taxon>
        <taxon>Ephydroidea</taxon>
        <taxon>Drosophilidae</taxon>
        <taxon>Drosophila</taxon>
    </lineage>
</organism>
<keyword evidence="3" id="KW-0131">Cell cycle</keyword>
<feature type="region of interest" description="Disordered" evidence="5">
    <location>
        <begin position="234"/>
        <end position="310"/>
    </location>
</feature>
<feature type="region of interest" description="Disordered" evidence="5">
    <location>
        <begin position="114"/>
        <end position="176"/>
    </location>
</feature>
<dbReference type="InterPro" id="IPR036915">
    <property type="entry name" value="Cyclin-like_sf"/>
</dbReference>
<feature type="compositionally biased region" description="Acidic residues" evidence="5">
    <location>
        <begin position="697"/>
        <end position="706"/>
    </location>
</feature>
<feature type="compositionally biased region" description="Acidic residues" evidence="5">
    <location>
        <begin position="235"/>
        <end position="261"/>
    </location>
</feature>
<feature type="region of interest" description="Disordered" evidence="5">
    <location>
        <begin position="668"/>
        <end position="752"/>
    </location>
</feature>
<dbReference type="Gene3D" id="1.10.472.10">
    <property type="entry name" value="Cyclin-like"/>
    <property type="match status" value="2"/>
</dbReference>
<feature type="compositionally biased region" description="Pro residues" evidence="5">
    <location>
        <begin position="199"/>
        <end position="208"/>
    </location>
</feature>
<keyword evidence="8" id="KW-1185">Reference proteome</keyword>
<dbReference type="InterPro" id="IPR013763">
    <property type="entry name" value="Cyclin-like_dom"/>
</dbReference>
<feature type="compositionally biased region" description="Low complexity" evidence="5">
    <location>
        <begin position="285"/>
        <end position="305"/>
    </location>
</feature>
<dbReference type="InterPro" id="IPR006671">
    <property type="entry name" value="Cyclin_N"/>
</dbReference>
<evidence type="ECO:0000256" key="2">
    <source>
        <dbReference type="ARBA" id="ARBA00023127"/>
    </source>
</evidence>
<evidence type="ECO:0000256" key="5">
    <source>
        <dbReference type="SAM" id="MobiDB-lite"/>
    </source>
</evidence>
<evidence type="ECO:0000313" key="9">
    <source>
        <dbReference type="RefSeq" id="XP_017860329.1"/>
    </source>
</evidence>
<name>A0ABM1NZE4_DROAR</name>